<gene>
    <name evidence="1" type="ORF">LTR09_001196</name>
</gene>
<evidence type="ECO:0000313" key="1">
    <source>
        <dbReference type="EMBL" id="KAK3058118.1"/>
    </source>
</evidence>
<protein>
    <submittedName>
        <fullName evidence="1">Uncharacterized protein</fullName>
    </submittedName>
</protein>
<name>A0AAJ0LWS5_9PEZI</name>
<reference evidence="1" key="1">
    <citation type="submission" date="2023-04" db="EMBL/GenBank/DDBJ databases">
        <title>Black Yeasts Isolated from many extreme environments.</title>
        <authorList>
            <person name="Coleine C."/>
            <person name="Stajich J.E."/>
            <person name="Selbmann L."/>
        </authorList>
    </citation>
    <scope>NUCLEOTIDE SEQUENCE</scope>
    <source>
        <strain evidence="1">CCFEE 5312</strain>
    </source>
</reference>
<dbReference type="AlphaFoldDB" id="A0AAJ0LWS5"/>
<organism evidence="1 2">
    <name type="scientific">Extremus antarcticus</name>
    <dbReference type="NCBI Taxonomy" id="702011"/>
    <lineage>
        <taxon>Eukaryota</taxon>
        <taxon>Fungi</taxon>
        <taxon>Dikarya</taxon>
        <taxon>Ascomycota</taxon>
        <taxon>Pezizomycotina</taxon>
        <taxon>Dothideomycetes</taxon>
        <taxon>Dothideomycetidae</taxon>
        <taxon>Mycosphaerellales</taxon>
        <taxon>Extremaceae</taxon>
        <taxon>Extremus</taxon>
    </lineage>
</organism>
<comment type="caution">
    <text evidence="1">The sequence shown here is derived from an EMBL/GenBank/DDBJ whole genome shotgun (WGS) entry which is preliminary data.</text>
</comment>
<accession>A0AAJ0LWS5</accession>
<proteinExistence type="predicted"/>
<evidence type="ECO:0000313" key="2">
    <source>
        <dbReference type="Proteomes" id="UP001271007"/>
    </source>
</evidence>
<sequence length="184" mass="21328">MNDETWIDMQGPCHGKPNPFIFSSFQCWPKVCAQPLSNFTLTNRFVCQNDQLEHLAANWPVGFAAPGGYSGLPEPNGRLTYYVPETYSGGHSYSSGRSYSDVNDFVNYFINYFIDYFINYFINYFVNHFVNDFVNVVFKFIIQLNHVIMGPGRYTEWTYLMLSYKHDNDCLVFRLAMHSPVVPS</sequence>
<dbReference type="EMBL" id="JAWDJX010000002">
    <property type="protein sequence ID" value="KAK3058118.1"/>
    <property type="molecule type" value="Genomic_DNA"/>
</dbReference>
<keyword evidence="2" id="KW-1185">Reference proteome</keyword>
<dbReference type="Proteomes" id="UP001271007">
    <property type="component" value="Unassembled WGS sequence"/>
</dbReference>